<comment type="caution">
    <text evidence="1">The sequence shown here is derived from an EMBL/GenBank/DDBJ whole genome shotgun (WGS) entry which is preliminary data.</text>
</comment>
<dbReference type="EMBL" id="LHXV01000010">
    <property type="protein sequence ID" value="KXB01508.1"/>
    <property type="molecule type" value="Genomic_DNA"/>
</dbReference>
<gene>
    <name evidence="1" type="ORF">AKJ41_01330</name>
</gene>
<evidence type="ECO:0000313" key="2">
    <source>
        <dbReference type="Proteomes" id="UP000070344"/>
    </source>
</evidence>
<reference evidence="1 2" key="1">
    <citation type="journal article" date="2016" name="Sci. Rep.">
        <title>Metabolic traits of an uncultured archaeal lineage -MSBL1- from brine pools of the Red Sea.</title>
        <authorList>
            <person name="Mwirichia R."/>
            <person name="Alam I."/>
            <person name="Rashid M."/>
            <person name="Vinu M."/>
            <person name="Ba-Alawi W."/>
            <person name="Anthony Kamau A."/>
            <person name="Kamanda Ngugi D."/>
            <person name="Goker M."/>
            <person name="Klenk H.P."/>
            <person name="Bajic V."/>
            <person name="Stingl U."/>
        </authorList>
    </citation>
    <scope>NUCLEOTIDE SEQUENCE [LARGE SCALE GENOMIC DNA]</scope>
    <source>
        <strain evidence="1">SCGC-AAA259O05</strain>
    </source>
</reference>
<sequence>MERPTGDSYVVKISDARFRKNIVYYVLGYTSNKAKIKETWEGVPEWRKKEFEEAVKNRRLIQPFGNFFGIVFEDSEPFECPKCGCTEWIFLGVEHIEREGRKRLTLFEWTEVDPPPASC</sequence>
<name>A0A133V4Y5_9EURY</name>
<organism evidence="1 2">
    <name type="scientific">candidate division MSBL1 archaeon SCGC-AAA259O05</name>
    <dbReference type="NCBI Taxonomy" id="1698271"/>
    <lineage>
        <taxon>Archaea</taxon>
        <taxon>Methanobacteriati</taxon>
        <taxon>Methanobacteriota</taxon>
        <taxon>candidate division MSBL1</taxon>
    </lineage>
</organism>
<proteinExistence type="predicted"/>
<dbReference type="AlphaFoldDB" id="A0A133V4Y5"/>
<accession>A0A133V4Y5</accession>
<protein>
    <submittedName>
        <fullName evidence="1">Uncharacterized protein</fullName>
    </submittedName>
</protein>
<evidence type="ECO:0000313" key="1">
    <source>
        <dbReference type="EMBL" id="KXB01508.1"/>
    </source>
</evidence>
<keyword evidence="2" id="KW-1185">Reference proteome</keyword>
<dbReference type="Proteomes" id="UP000070344">
    <property type="component" value="Unassembled WGS sequence"/>
</dbReference>